<evidence type="ECO:0000256" key="2">
    <source>
        <dbReference type="ARBA" id="ARBA00006671"/>
    </source>
</evidence>
<evidence type="ECO:0000256" key="1">
    <source>
        <dbReference type="ARBA" id="ARBA00004561"/>
    </source>
</evidence>
<keyword evidence="7" id="KW-0614">Plasmid</keyword>
<evidence type="ECO:0000259" key="5">
    <source>
        <dbReference type="Pfam" id="PF00419"/>
    </source>
</evidence>
<dbReference type="PANTHER" id="PTHR33420">
    <property type="entry name" value="FIMBRIAL SUBUNIT ELFA-RELATED"/>
    <property type="match status" value="1"/>
</dbReference>
<dbReference type="EMBL" id="CP117563">
    <property type="protein sequence ID" value="WDB31905.1"/>
    <property type="molecule type" value="Genomic_DNA"/>
</dbReference>
<name>A0AAX3MVE6_ESCAL</name>
<geneLocation type="plasmid" evidence="7 8">
    <name>pEA7_2</name>
</geneLocation>
<dbReference type="Pfam" id="PF00419">
    <property type="entry name" value="Fimbrial"/>
    <property type="match status" value="1"/>
</dbReference>
<comment type="subcellular location">
    <subcellularLocation>
        <location evidence="1">Fimbrium</location>
    </subcellularLocation>
</comment>
<evidence type="ECO:0000313" key="6">
    <source>
        <dbReference type="EMBL" id="WDB31905.1"/>
    </source>
</evidence>
<feature type="domain" description="Fimbrial-type adhesion" evidence="5">
    <location>
        <begin position="38"/>
        <end position="176"/>
    </location>
</feature>
<dbReference type="InterPro" id="IPR050263">
    <property type="entry name" value="Bact_Fimbrial_Adh_Pro"/>
</dbReference>
<keyword evidence="4" id="KW-0281">Fimbrium</keyword>
<dbReference type="InterPro" id="IPR000259">
    <property type="entry name" value="Adhesion_dom_fimbrial"/>
</dbReference>
<dbReference type="RefSeq" id="WP_137653541.1">
    <property type="nucleotide sequence ID" value="NZ_BJCV01000080.1"/>
</dbReference>
<dbReference type="EMBL" id="CP117564">
    <property type="protein sequence ID" value="WDB32021.1"/>
    <property type="molecule type" value="Genomic_DNA"/>
</dbReference>
<dbReference type="Gene3D" id="2.60.40.1090">
    <property type="entry name" value="Fimbrial-type adhesion domain"/>
    <property type="match status" value="1"/>
</dbReference>
<evidence type="ECO:0000313" key="8">
    <source>
        <dbReference type="Proteomes" id="UP001219219"/>
    </source>
</evidence>
<dbReference type="Proteomes" id="UP001219219">
    <property type="component" value="Plasmid pEA7_2"/>
</dbReference>
<dbReference type="GO" id="GO:0043709">
    <property type="term" value="P:cell adhesion involved in single-species biofilm formation"/>
    <property type="evidence" value="ECO:0007669"/>
    <property type="project" value="TreeGrafter"/>
</dbReference>
<geneLocation type="plasmid" evidence="6 8">
    <name>pEA7_1</name>
</geneLocation>
<proteinExistence type="inferred from homology"/>
<accession>A0AAX3MVE6</accession>
<gene>
    <name evidence="6" type="ORF">PS049_24970</name>
    <name evidence="7" type="ORF">PS049_25890</name>
</gene>
<sequence>MSLRVWAVAGGMMLMWGIRGYAADDGSLSDTLEKTTTINFSVHVKEPTCQIDVPDSVDFGEPGVTQMIGRGVSRDFTITLKNCTQRIPKPGLVFSGDMIDDDGYIRNKSGSDYAGGVGIRLLFRGKPFSIQEGVVLDEVGTSGPKSFGFTAHLGKEGSDEVTAGKVETSVVVSMTYN</sequence>
<dbReference type="Proteomes" id="UP001219219">
    <property type="component" value="Plasmid pEA7_1"/>
</dbReference>
<evidence type="ECO:0000313" key="7">
    <source>
        <dbReference type="EMBL" id="WDB32021.1"/>
    </source>
</evidence>
<organism evidence="7 8">
    <name type="scientific">Escherichia albertii</name>
    <dbReference type="NCBI Taxonomy" id="208962"/>
    <lineage>
        <taxon>Bacteria</taxon>
        <taxon>Pseudomonadati</taxon>
        <taxon>Pseudomonadota</taxon>
        <taxon>Gammaproteobacteria</taxon>
        <taxon>Enterobacterales</taxon>
        <taxon>Enterobacteriaceae</taxon>
        <taxon>Escherichia</taxon>
    </lineage>
</organism>
<dbReference type="InterPro" id="IPR008966">
    <property type="entry name" value="Adhesion_dom_sf"/>
</dbReference>
<dbReference type="SUPFAM" id="SSF49401">
    <property type="entry name" value="Bacterial adhesins"/>
    <property type="match status" value="1"/>
</dbReference>
<dbReference type="InterPro" id="IPR036937">
    <property type="entry name" value="Adhesion_dom_fimbrial_sf"/>
</dbReference>
<dbReference type="PANTHER" id="PTHR33420:SF3">
    <property type="entry name" value="FIMBRIAL SUBUNIT ELFA"/>
    <property type="match status" value="1"/>
</dbReference>
<comment type="similarity">
    <text evidence="2">Belongs to the fimbrial protein family.</text>
</comment>
<evidence type="ECO:0000256" key="3">
    <source>
        <dbReference type="ARBA" id="ARBA00022729"/>
    </source>
</evidence>
<keyword evidence="3" id="KW-0732">Signal</keyword>
<dbReference type="GO" id="GO:0009289">
    <property type="term" value="C:pilus"/>
    <property type="evidence" value="ECO:0007669"/>
    <property type="project" value="UniProtKB-SubCell"/>
</dbReference>
<protein>
    <submittedName>
        <fullName evidence="7">Fimbrial protein</fullName>
    </submittedName>
</protein>
<evidence type="ECO:0000256" key="4">
    <source>
        <dbReference type="ARBA" id="ARBA00023263"/>
    </source>
</evidence>
<dbReference type="AlphaFoldDB" id="A0AAX3MVE6"/>
<reference evidence="7" key="1">
    <citation type="submission" date="2023-02" db="EMBL/GenBank/DDBJ databases">
        <title>Escherichia albertii as a potential enteropathogen in the light of epidemiological and genomic studies.</title>
        <authorList>
            <person name="Leszczynska K."/>
            <person name="Swiecicka I."/>
            <person name="Daniluk T."/>
            <person name="Lebensztejn D."/>
            <person name="Chmielewska S."/>
            <person name="Leszczynska D."/>
            <person name="Gawor J."/>
            <person name="Kliber M."/>
        </authorList>
    </citation>
    <scope>NUCLEOTIDE SEQUENCE</scope>
    <source>
        <strain evidence="7">BIA_7</strain>
        <plasmid evidence="6">pEA7_1</plasmid>
        <plasmid evidence="7">pEA7_2</plasmid>
    </source>
</reference>